<proteinExistence type="predicted"/>
<comment type="caution">
    <text evidence="1">The sequence shown here is derived from an EMBL/GenBank/DDBJ whole genome shotgun (WGS) entry which is preliminary data.</text>
</comment>
<name>A0ACB8BUL9_9AGAM</name>
<protein>
    <submittedName>
        <fullName evidence="1">Uncharacterized protein</fullName>
    </submittedName>
</protein>
<organism evidence="1 2">
    <name type="scientific">Leucogyrophana mollusca</name>
    <dbReference type="NCBI Taxonomy" id="85980"/>
    <lineage>
        <taxon>Eukaryota</taxon>
        <taxon>Fungi</taxon>
        <taxon>Dikarya</taxon>
        <taxon>Basidiomycota</taxon>
        <taxon>Agaricomycotina</taxon>
        <taxon>Agaricomycetes</taxon>
        <taxon>Agaricomycetidae</taxon>
        <taxon>Boletales</taxon>
        <taxon>Boletales incertae sedis</taxon>
        <taxon>Leucogyrophana</taxon>
    </lineage>
</organism>
<sequence length="217" mass="24482">MQPMKPFKEQAQVCMKRSSTATLSSSKLIGPRERAWLKLGTAGGVSAATELQRTMYGCRGRRDSFGPASDPALCNHLDFFDLPISMHWRQQGVGWRERLKRKQIAISCMIPKSLSTKYFKLSGYCRSFHSPAHTKNGDSCGNYGLFLWRELSCFPEEDISHQIAQIIFATHRHRSEVGAVFVPSDPIRWHWSATWCSEERGTASSIRAEPGAQLAIF</sequence>
<reference evidence="1" key="1">
    <citation type="journal article" date="2021" name="New Phytol.">
        <title>Evolutionary innovations through gain and loss of genes in the ectomycorrhizal Boletales.</title>
        <authorList>
            <person name="Wu G."/>
            <person name="Miyauchi S."/>
            <person name="Morin E."/>
            <person name="Kuo A."/>
            <person name="Drula E."/>
            <person name="Varga T."/>
            <person name="Kohler A."/>
            <person name="Feng B."/>
            <person name="Cao Y."/>
            <person name="Lipzen A."/>
            <person name="Daum C."/>
            <person name="Hundley H."/>
            <person name="Pangilinan J."/>
            <person name="Johnson J."/>
            <person name="Barry K."/>
            <person name="LaButti K."/>
            <person name="Ng V."/>
            <person name="Ahrendt S."/>
            <person name="Min B."/>
            <person name="Choi I.G."/>
            <person name="Park H."/>
            <person name="Plett J.M."/>
            <person name="Magnuson J."/>
            <person name="Spatafora J.W."/>
            <person name="Nagy L.G."/>
            <person name="Henrissat B."/>
            <person name="Grigoriev I.V."/>
            <person name="Yang Z.L."/>
            <person name="Xu J."/>
            <person name="Martin F.M."/>
        </authorList>
    </citation>
    <scope>NUCLEOTIDE SEQUENCE</scope>
    <source>
        <strain evidence="1">KUC20120723A-06</strain>
    </source>
</reference>
<gene>
    <name evidence="1" type="ORF">BV22DRAFT_1117026</name>
</gene>
<keyword evidence="2" id="KW-1185">Reference proteome</keyword>
<dbReference type="Proteomes" id="UP000790709">
    <property type="component" value="Unassembled WGS sequence"/>
</dbReference>
<accession>A0ACB8BUL9</accession>
<dbReference type="EMBL" id="MU266344">
    <property type="protein sequence ID" value="KAH7929142.1"/>
    <property type="molecule type" value="Genomic_DNA"/>
</dbReference>
<evidence type="ECO:0000313" key="2">
    <source>
        <dbReference type="Proteomes" id="UP000790709"/>
    </source>
</evidence>
<evidence type="ECO:0000313" key="1">
    <source>
        <dbReference type="EMBL" id="KAH7929142.1"/>
    </source>
</evidence>